<evidence type="ECO:0000256" key="6">
    <source>
        <dbReference type="SAM" id="MobiDB-lite"/>
    </source>
</evidence>
<dbReference type="SUPFAM" id="SSF53383">
    <property type="entry name" value="PLP-dependent transferases"/>
    <property type="match status" value="1"/>
</dbReference>
<keyword evidence="5" id="KW-0663">Pyridoxal phosphate</keyword>
<dbReference type="NCBIfam" id="TIGR03801">
    <property type="entry name" value="asp_4_decarbox"/>
    <property type="match status" value="1"/>
</dbReference>
<keyword evidence="3" id="KW-0032">Aminotransferase</keyword>
<dbReference type="Gene3D" id="1.10.20.110">
    <property type="match status" value="1"/>
</dbReference>
<dbReference type="InterPro" id="IPR015424">
    <property type="entry name" value="PyrdxlP-dep_Trfase"/>
</dbReference>
<name>A0A6C0LKT6_9ZZZZ</name>
<comment type="similarity">
    <text evidence="2">Belongs to the class-I pyridoxal-phosphate-dependent aminotransferase family.</text>
</comment>
<dbReference type="NCBIfam" id="NF006755">
    <property type="entry name" value="PRK09275.1"/>
    <property type="match status" value="1"/>
</dbReference>
<dbReference type="PANTHER" id="PTHR46383">
    <property type="entry name" value="ASPARTATE AMINOTRANSFERASE"/>
    <property type="match status" value="1"/>
</dbReference>
<dbReference type="GO" id="GO:0006520">
    <property type="term" value="P:amino acid metabolic process"/>
    <property type="evidence" value="ECO:0007669"/>
    <property type="project" value="InterPro"/>
</dbReference>
<dbReference type="PANTHER" id="PTHR46383:SF1">
    <property type="entry name" value="ASPARTATE AMINOTRANSFERASE"/>
    <property type="match status" value="1"/>
</dbReference>
<keyword evidence="4" id="KW-0808">Transferase</keyword>
<evidence type="ECO:0000256" key="4">
    <source>
        <dbReference type="ARBA" id="ARBA00022679"/>
    </source>
</evidence>
<dbReference type="Gene3D" id="3.40.640.10">
    <property type="entry name" value="Type I PLP-dependent aspartate aminotransferase-like (Major domain)"/>
    <property type="match status" value="1"/>
</dbReference>
<dbReference type="CDD" id="cd00609">
    <property type="entry name" value="AAT_like"/>
    <property type="match status" value="1"/>
</dbReference>
<sequence>MPKTHKKQITKNQKRHTRKSSKRIAIKRIPKALFKKLDALSPFELNYKLIKMAGPNPLNAGRGNPNFFNSFGRQVFADLQQTAIQLSTPKATDIEIYPLENSMNFVKALTNKAKKWPARRRKFFLEYLKYLIKSAKEDKKDPHAIVYDLVKSSLGCYYPVPPQIQPHLALIAERFLYDLVMSAADGSEKGAKMKPNDFGCFATEGAAAGILYVFNTLKENYLLLPKDKIALITPIFSPYLEMPRLADYDLEIVELKCDPDSDYSLPNSEIDKLKDKGIKALFMVNPANPAAFSLSKDNIDRIGHIVDTERQDLIVLSDNVYAPFADQYNSFMISCPLNTIEVYSLSKYFGTTGWRLGLTMLAKNNRIDKLLQNLPQKYKKALHKRYETATIDPEKLSFMDRVVFDSRQVAEAHVGGLSTPQQVLMGILLYYDIHDRANGEPYRKEIKSILKNRITSFYDELKTPIHIVPTQTDYYSLIDIPGVTKNLFGEKAAAYLVKEYEYLEFLFHLVSKYHTILLPGAGFGSTPWRLRISLANLKDEQYPIIGKNITKCIHDLVKPALR</sequence>
<evidence type="ECO:0000256" key="1">
    <source>
        <dbReference type="ARBA" id="ARBA00001933"/>
    </source>
</evidence>
<dbReference type="InterPro" id="IPR004839">
    <property type="entry name" value="Aminotransferase_I/II_large"/>
</dbReference>
<dbReference type="Pfam" id="PF00155">
    <property type="entry name" value="Aminotran_1_2"/>
    <property type="match status" value="1"/>
</dbReference>
<evidence type="ECO:0000256" key="3">
    <source>
        <dbReference type="ARBA" id="ARBA00022576"/>
    </source>
</evidence>
<dbReference type="InterPro" id="IPR015421">
    <property type="entry name" value="PyrdxlP-dep_Trfase_major"/>
</dbReference>
<organism evidence="8">
    <name type="scientific">viral metagenome</name>
    <dbReference type="NCBI Taxonomy" id="1070528"/>
    <lineage>
        <taxon>unclassified sequences</taxon>
        <taxon>metagenomes</taxon>
        <taxon>organismal metagenomes</taxon>
    </lineage>
</organism>
<dbReference type="AlphaFoldDB" id="A0A6C0LKT6"/>
<dbReference type="InterPro" id="IPR022518">
    <property type="entry name" value="Aspartate_4-decarboxylase"/>
</dbReference>
<protein>
    <recommendedName>
        <fullName evidence="7">Aminotransferase class I/classII large domain-containing protein</fullName>
    </recommendedName>
</protein>
<accession>A0A6C0LKT6</accession>
<feature type="domain" description="Aminotransferase class I/classII large" evidence="7">
    <location>
        <begin position="204"/>
        <end position="542"/>
    </location>
</feature>
<dbReference type="EMBL" id="MN740505">
    <property type="protein sequence ID" value="QHU30311.1"/>
    <property type="molecule type" value="Genomic_DNA"/>
</dbReference>
<evidence type="ECO:0000259" key="7">
    <source>
        <dbReference type="Pfam" id="PF00155"/>
    </source>
</evidence>
<evidence type="ECO:0000313" key="8">
    <source>
        <dbReference type="EMBL" id="QHU30311.1"/>
    </source>
</evidence>
<evidence type="ECO:0000256" key="5">
    <source>
        <dbReference type="ARBA" id="ARBA00022898"/>
    </source>
</evidence>
<reference evidence="8" key="1">
    <citation type="journal article" date="2020" name="Nature">
        <title>Giant virus diversity and host interactions through global metagenomics.</title>
        <authorList>
            <person name="Schulz F."/>
            <person name="Roux S."/>
            <person name="Paez-Espino D."/>
            <person name="Jungbluth S."/>
            <person name="Walsh D.A."/>
            <person name="Denef V.J."/>
            <person name="McMahon K.D."/>
            <person name="Konstantinidis K.T."/>
            <person name="Eloe-Fadrosh E.A."/>
            <person name="Kyrpides N.C."/>
            <person name="Woyke T."/>
        </authorList>
    </citation>
    <scope>NUCLEOTIDE SEQUENCE</scope>
    <source>
        <strain evidence="8">GVMAG-M-3300027833-11</strain>
    </source>
</reference>
<dbReference type="GO" id="GO:0030170">
    <property type="term" value="F:pyridoxal phosphate binding"/>
    <property type="evidence" value="ECO:0007669"/>
    <property type="project" value="InterPro"/>
</dbReference>
<feature type="region of interest" description="Disordered" evidence="6">
    <location>
        <begin position="1"/>
        <end position="22"/>
    </location>
</feature>
<comment type="cofactor">
    <cofactor evidence="1">
        <name>pyridoxal 5'-phosphate</name>
        <dbReference type="ChEBI" id="CHEBI:597326"/>
    </cofactor>
</comment>
<evidence type="ECO:0000256" key="2">
    <source>
        <dbReference type="ARBA" id="ARBA00007441"/>
    </source>
</evidence>
<dbReference type="Gene3D" id="3.90.1150.10">
    <property type="entry name" value="Aspartate Aminotransferase, domain 1"/>
    <property type="match status" value="1"/>
</dbReference>
<dbReference type="InterPro" id="IPR015422">
    <property type="entry name" value="PyrdxlP-dep_Trfase_small"/>
</dbReference>
<dbReference type="GO" id="GO:0008483">
    <property type="term" value="F:transaminase activity"/>
    <property type="evidence" value="ECO:0007669"/>
    <property type="project" value="UniProtKB-KW"/>
</dbReference>
<proteinExistence type="inferred from homology"/>
<dbReference type="InterPro" id="IPR050596">
    <property type="entry name" value="AspAT/PAT-like"/>
</dbReference>